<dbReference type="GO" id="GO:0009055">
    <property type="term" value="F:electron transfer activity"/>
    <property type="evidence" value="ECO:0007669"/>
    <property type="project" value="InterPro"/>
</dbReference>
<dbReference type="Gene3D" id="2.40.128.120">
    <property type="entry name" value="Quinohemoprotein amine dehydrogenase alpha subunit, domain 2"/>
    <property type="match status" value="1"/>
</dbReference>
<dbReference type="GO" id="GO:0020037">
    <property type="term" value="F:heme binding"/>
    <property type="evidence" value="ECO:0007669"/>
    <property type="project" value="InterPro"/>
</dbReference>
<feature type="domain" description="Quinohemoprotein amine dehydrogenase alpha subunit" evidence="2">
    <location>
        <begin position="363"/>
        <end position="446"/>
    </location>
</feature>
<evidence type="ECO:0000259" key="1">
    <source>
        <dbReference type="Pfam" id="PF09098"/>
    </source>
</evidence>
<organism evidence="5 6">
    <name type="scientific">Edaphobacter modestus</name>
    <dbReference type="NCBI Taxonomy" id="388466"/>
    <lineage>
        <taxon>Bacteria</taxon>
        <taxon>Pseudomonadati</taxon>
        <taxon>Acidobacteriota</taxon>
        <taxon>Terriglobia</taxon>
        <taxon>Terriglobales</taxon>
        <taxon>Acidobacteriaceae</taxon>
        <taxon>Edaphobacter</taxon>
    </lineage>
</organism>
<dbReference type="Pfam" id="PF09099">
    <property type="entry name" value="Qn_am_d_aIII"/>
    <property type="match status" value="1"/>
</dbReference>
<dbReference type="AlphaFoldDB" id="A0A4Q7YZX0"/>
<evidence type="ECO:0000313" key="5">
    <source>
        <dbReference type="EMBL" id="RZU43094.1"/>
    </source>
</evidence>
<dbReference type="RefSeq" id="WP_130421394.1">
    <property type="nucleotide sequence ID" value="NZ_SHKW01000001.1"/>
</dbReference>
<dbReference type="InterPro" id="IPR009111">
    <property type="entry name" value="QH-AmDH_asu_dom2"/>
</dbReference>
<dbReference type="CDD" id="cd00102">
    <property type="entry name" value="IPT"/>
    <property type="match status" value="1"/>
</dbReference>
<dbReference type="Gene3D" id="2.60.40.10">
    <property type="entry name" value="Immunoglobulins"/>
    <property type="match status" value="2"/>
</dbReference>
<gene>
    <name evidence="5" type="ORF">BDD14_4721</name>
</gene>
<dbReference type="InterPro" id="IPR015184">
    <property type="entry name" value="QH-AmDH_asu_dom_IV"/>
</dbReference>
<evidence type="ECO:0000259" key="4">
    <source>
        <dbReference type="Pfam" id="PF14930"/>
    </source>
</evidence>
<dbReference type="InterPro" id="IPR036909">
    <property type="entry name" value="Cyt_c-like_dom_sf"/>
</dbReference>
<dbReference type="OrthoDB" id="5345472at2"/>
<dbReference type="InterPro" id="IPR023887">
    <property type="entry name" value="QH-AmDH_asu"/>
</dbReference>
<dbReference type="SUPFAM" id="SSF69298">
    <property type="entry name" value="Quinohemoprotein amine dehydrogenase A chain, domain 3"/>
    <property type="match status" value="1"/>
</dbReference>
<proteinExistence type="predicted"/>
<dbReference type="EMBL" id="SHKW01000001">
    <property type="protein sequence ID" value="RZU43094.1"/>
    <property type="molecule type" value="Genomic_DNA"/>
</dbReference>
<sequence length="589" mass="63592">MKSSGRRSAGYKLSVVAAASILLWHSAPIRSQQAPDQQVKGIPASGDEGFPVKDPLVQQKCGSCHVQDAKENMSRISYIRTTPEGWEEAIKRMIRLNGLQLTPDEARHILRYLSDDHGLSPQEAKKTAYFAERRVVDEDVPNQTVEAACGSCHAIAKPLSWHRTAADWKYLKNMHIAFFPAVESSSFSGLTYRTGHEGPPPPPHMGPDGKPIKAVDEALEWVVKSSPLHTPEWSNWQSMMQEPKLDGNWLVSGREPGKGPFQGKMTIKAGGAPGDFVTETTVKYLDGSTYTAKGASIVYTGYAWRGRSEATSDAAGPAAPARVREVMMLSPDGSKLEGRWFWGVYQEFGMNVTLTRDTGAPVLLGVSVPSLKAGSTGTKLTIFGDNLPKEIAASDVDFGAGVTVTSVEASPTSITVAANVAADARPGKRTISVKGITLPGAVAVYDHIDFLKVTPGTSIARLGSETHNKGYAQFEAEAYSFGPDGKAMTPDDIPLGVVPATWKMEEFVASYGDDDVDYVGTLNSKTGLFSPSSDGPNPKRRSMRNNYGDVWVVASYIPEGASKPVTGRSYMIVTVPQYLQYDQPEVAAQ</sequence>
<reference evidence="5 6" key="1">
    <citation type="submission" date="2019-02" db="EMBL/GenBank/DDBJ databases">
        <title>Genomic Encyclopedia of Archaeal and Bacterial Type Strains, Phase II (KMG-II): from individual species to whole genera.</title>
        <authorList>
            <person name="Goeker M."/>
        </authorList>
    </citation>
    <scope>NUCLEOTIDE SEQUENCE [LARGE SCALE GENOMIC DNA]</scope>
    <source>
        <strain evidence="5 6">DSM 18101</strain>
    </source>
</reference>
<feature type="domain" description="Quinohemoprotein amine dehydrogenase alpha subunit" evidence="3">
    <location>
        <begin position="451"/>
        <end position="580"/>
    </location>
</feature>
<protein>
    <submittedName>
        <fullName evidence="5">Quinohemoprotein amine dehydrogenase</fullName>
    </submittedName>
</protein>
<dbReference type="InterPro" id="IPR014756">
    <property type="entry name" value="Ig_E-set"/>
</dbReference>
<comment type="caution">
    <text evidence="5">The sequence shown here is derived from an EMBL/GenBank/DDBJ whole genome shotgun (WGS) entry which is preliminary data.</text>
</comment>
<dbReference type="NCBIfam" id="TIGR03908">
    <property type="entry name" value="QH_alpha"/>
    <property type="match status" value="1"/>
</dbReference>
<accession>A0A4Q7YZX0</accession>
<evidence type="ECO:0000313" key="6">
    <source>
        <dbReference type="Proteomes" id="UP000292958"/>
    </source>
</evidence>
<dbReference type="Proteomes" id="UP000292958">
    <property type="component" value="Unassembled WGS sequence"/>
</dbReference>
<evidence type="ECO:0000259" key="3">
    <source>
        <dbReference type="Pfam" id="PF09100"/>
    </source>
</evidence>
<dbReference type="SUPFAM" id="SSF46626">
    <property type="entry name" value="Cytochrome c"/>
    <property type="match status" value="2"/>
</dbReference>
<dbReference type="InterPro" id="IPR015182">
    <property type="entry name" value="QH-AmDH_asu_heme-bd_dom"/>
</dbReference>
<keyword evidence="6" id="KW-1185">Reference proteome</keyword>
<dbReference type="Pfam" id="PF09098">
    <property type="entry name" value="Dehyd-heme_bind"/>
    <property type="match status" value="1"/>
</dbReference>
<evidence type="ECO:0000259" key="2">
    <source>
        <dbReference type="Pfam" id="PF09099"/>
    </source>
</evidence>
<dbReference type="Gene3D" id="1.10.760.10">
    <property type="entry name" value="Cytochrome c-like domain"/>
    <property type="match status" value="1"/>
</dbReference>
<feature type="domain" description="Quinohemoprotein amine dehydrogenase alpha subunit haem binding" evidence="1">
    <location>
        <begin position="55"/>
        <end position="186"/>
    </location>
</feature>
<dbReference type="InterPro" id="IPR015183">
    <property type="entry name" value="QH-AmDH_asu_dom_III"/>
</dbReference>
<dbReference type="InterPro" id="IPR036718">
    <property type="entry name" value="H-AmDH_asu_dom2_sf"/>
</dbReference>
<feature type="domain" description="Quinohemoprotein amine dehydrogenase alpha subunit" evidence="4">
    <location>
        <begin position="244"/>
        <end position="356"/>
    </location>
</feature>
<name>A0A4Q7YZX0_9BACT</name>
<dbReference type="InterPro" id="IPR013783">
    <property type="entry name" value="Ig-like_fold"/>
</dbReference>
<dbReference type="Pfam" id="PF14930">
    <property type="entry name" value="Qn_am_d_aII"/>
    <property type="match status" value="1"/>
</dbReference>
<dbReference type="SUPFAM" id="SSF81296">
    <property type="entry name" value="E set domains"/>
    <property type="match status" value="2"/>
</dbReference>
<dbReference type="Pfam" id="PF09100">
    <property type="entry name" value="Qn_am_d_aIV"/>
    <property type="match status" value="1"/>
</dbReference>